<evidence type="ECO:0000313" key="3">
    <source>
        <dbReference type="EMBL" id="WIM69638.1"/>
    </source>
</evidence>
<gene>
    <name evidence="3" type="ORF">QP029_10395</name>
</gene>
<organism evidence="3 4">
    <name type="scientific">Corynebacterium suedekumii</name>
    <dbReference type="NCBI Taxonomy" id="3049801"/>
    <lineage>
        <taxon>Bacteria</taxon>
        <taxon>Bacillati</taxon>
        <taxon>Actinomycetota</taxon>
        <taxon>Actinomycetes</taxon>
        <taxon>Mycobacteriales</taxon>
        <taxon>Corynebacteriaceae</taxon>
        <taxon>Corynebacterium</taxon>
    </lineage>
</organism>
<dbReference type="Proteomes" id="UP001238805">
    <property type="component" value="Chromosome"/>
</dbReference>
<dbReference type="PANTHER" id="PTHR46268:SF6">
    <property type="entry name" value="UNIVERSAL STRESS PROTEIN UP12"/>
    <property type="match status" value="1"/>
</dbReference>
<dbReference type="InterPro" id="IPR006016">
    <property type="entry name" value="UspA"/>
</dbReference>
<sequence>MISYNTIAVGTDGSETSLAAVRAAASLARVYDAQLVILCAWYAASGSLLNAPHSDVSSVPIVEEDAADTYLADAYKVAEEEGAPRIEARKISGAPAASMLKEVESTGVDLLVVGNRGVNTISGRVFGSIPTEVVRRSSVNVMIVNTADSESQ</sequence>
<evidence type="ECO:0000256" key="1">
    <source>
        <dbReference type="ARBA" id="ARBA00008791"/>
    </source>
</evidence>
<dbReference type="PRINTS" id="PR01438">
    <property type="entry name" value="UNVRSLSTRESS"/>
</dbReference>
<proteinExistence type="inferred from homology"/>
<keyword evidence="4" id="KW-1185">Reference proteome</keyword>
<dbReference type="PANTHER" id="PTHR46268">
    <property type="entry name" value="STRESS RESPONSE PROTEIN NHAX"/>
    <property type="match status" value="1"/>
</dbReference>
<feature type="domain" description="UspA" evidence="2">
    <location>
        <begin position="4"/>
        <end position="144"/>
    </location>
</feature>
<accession>A0ABY8VLU3</accession>
<dbReference type="RefSeq" id="WP_284874232.1">
    <property type="nucleotide sequence ID" value="NZ_CP126970.1"/>
</dbReference>
<evidence type="ECO:0000313" key="4">
    <source>
        <dbReference type="Proteomes" id="UP001238805"/>
    </source>
</evidence>
<comment type="similarity">
    <text evidence="1">Belongs to the universal stress protein A family.</text>
</comment>
<name>A0ABY8VLU3_9CORY</name>
<dbReference type="InterPro" id="IPR006015">
    <property type="entry name" value="Universal_stress_UspA"/>
</dbReference>
<dbReference type="Gene3D" id="3.40.50.620">
    <property type="entry name" value="HUPs"/>
    <property type="match status" value="1"/>
</dbReference>
<reference evidence="3 4" key="1">
    <citation type="submission" date="2023-05" db="EMBL/GenBank/DDBJ databases">
        <title>Corynebacterium suedekumii sp. nov. and Corynebacterium breve sp. nov. isolated from raw cow's milk.</title>
        <authorList>
            <person name="Baer M.K."/>
            <person name="Mehl L."/>
            <person name="Hellmuth R."/>
            <person name="Marke G."/>
            <person name="Lipski A."/>
        </authorList>
    </citation>
    <scope>NUCLEOTIDE SEQUENCE [LARGE SCALE GENOMIC DNA]</scope>
    <source>
        <strain evidence="3 4">LM112</strain>
    </source>
</reference>
<dbReference type="EMBL" id="CP126970">
    <property type="protein sequence ID" value="WIM69638.1"/>
    <property type="molecule type" value="Genomic_DNA"/>
</dbReference>
<dbReference type="Pfam" id="PF00582">
    <property type="entry name" value="Usp"/>
    <property type="match status" value="1"/>
</dbReference>
<dbReference type="SUPFAM" id="SSF52402">
    <property type="entry name" value="Adenine nucleotide alpha hydrolases-like"/>
    <property type="match status" value="1"/>
</dbReference>
<protein>
    <submittedName>
        <fullName evidence="3">Universal stress protein</fullName>
    </submittedName>
</protein>
<dbReference type="CDD" id="cd00293">
    <property type="entry name" value="USP-like"/>
    <property type="match status" value="1"/>
</dbReference>
<evidence type="ECO:0000259" key="2">
    <source>
        <dbReference type="Pfam" id="PF00582"/>
    </source>
</evidence>
<dbReference type="InterPro" id="IPR014729">
    <property type="entry name" value="Rossmann-like_a/b/a_fold"/>
</dbReference>